<dbReference type="Pfam" id="PF01593">
    <property type="entry name" value="Amino_oxidase"/>
    <property type="match status" value="1"/>
</dbReference>
<dbReference type="Proteomes" id="UP000003781">
    <property type="component" value="Unassembled WGS sequence"/>
</dbReference>
<proteinExistence type="predicted"/>
<dbReference type="RefSeq" id="WP_008274006.1">
    <property type="nucleotide sequence ID" value="NZ_AAXW01000004.1"/>
</dbReference>
<dbReference type="NCBIfam" id="NF005545">
    <property type="entry name" value="PRK07208.1-1"/>
    <property type="match status" value="1"/>
</dbReference>
<dbReference type="GO" id="GO:0050660">
    <property type="term" value="F:flavin adenine dinucleotide binding"/>
    <property type="evidence" value="ECO:0007669"/>
    <property type="project" value="TreeGrafter"/>
</dbReference>
<keyword evidence="3" id="KW-1185">Reference proteome</keyword>
<dbReference type="Gene3D" id="3.50.50.60">
    <property type="entry name" value="FAD/NAD(P)-binding domain"/>
    <property type="match status" value="1"/>
</dbReference>
<dbReference type="GO" id="GO:0016491">
    <property type="term" value="F:oxidoreductase activity"/>
    <property type="evidence" value="ECO:0007669"/>
    <property type="project" value="InterPro"/>
</dbReference>
<accession>A3IKZ3</accession>
<comment type="caution">
    <text evidence="2">The sequence shown here is derived from an EMBL/GenBank/DDBJ whole genome shotgun (WGS) entry which is preliminary data.</text>
</comment>
<evidence type="ECO:0000313" key="3">
    <source>
        <dbReference type="Proteomes" id="UP000003781"/>
    </source>
</evidence>
<dbReference type="InterPro" id="IPR002937">
    <property type="entry name" value="Amino_oxidase"/>
</dbReference>
<protein>
    <submittedName>
        <fullName evidence="2">Adrenodoxin reductase</fullName>
    </submittedName>
</protein>
<dbReference type="NCBIfam" id="NF005546">
    <property type="entry name" value="PRK07208.1-2"/>
    <property type="match status" value="1"/>
</dbReference>
<organism evidence="2 3">
    <name type="scientific">Crocosphaera chwakensis CCY0110</name>
    <dbReference type="NCBI Taxonomy" id="391612"/>
    <lineage>
        <taxon>Bacteria</taxon>
        <taxon>Bacillati</taxon>
        <taxon>Cyanobacteriota</taxon>
        <taxon>Cyanophyceae</taxon>
        <taxon>Oscillatoriophycideae</taxon>
        <taxon>Chroococcales</taxon>
        <taxon>Aphanothecaceae</taxon>
        <taxon>Crocosphaera</taxon>
        <taxon>Crocosphaera chwakensis</taxon>
    </lineage>
</organism>
<reference evidence="2 3" key="1">
    <citation type="submission" date="2007-03" db="EMBL/GenBank/DDBJ databases">
        <authorList>
            <person name="Stal L."/>
            <person name="Ferriera S."/>
            <person name="Johnson J."/>
            <person name="Kravitz S."/>
            <person name="Beeson K."/>
            <person name="Sutton G."/>
            <person name="Rogers Y.-H."/>
            <person name="Friedman R."/>
            <person name="Frazier M."/>
            <person name="Venter J.C."/>
        </authorList>
    </citation>
    <scope>NUCLEOTIDE SEQUENCE [LARGE SCALE GENOMIC DNA]</scope>
    <source>
        <strain evidence="2 3">CCY0110</strain>
    </source>
</reference>
<dbReference type="eggNOG" id="COG1232">
    <property type="taxonomic scope" value="Bacteria"/>
</dbReference>
<dbReference type="PANTHER" id="PTHR21197:SF0">
    <property type="entry name" value="UDP-GALACTOPYRANOSE MUTASE"/>
    <property type="match status" value="1"/>
</dbReference>
<dbReference type="GO" id="GO:0005829">
    <property type="term" value="C:cytosol"/>
    <property type="evidence" value="ECO:0007669"/>
    <property type="project" value="TreeGrafter"/>
</dbReference>
<dbReference type="AlphaFoldDB" id="A3IKZ3"/>
<dbReference type="SUPFAM" id="SSF51971">
    <property type="entry name" value="Nucleotide-binding domain"/>
    <property type="match status" value="1"/>
</dbReference>
<dbReference type="NCBIfam" id="NF005547">
    <property type="entry name" value="PRK07208.1-3"/>
    <property type="match status" value="1"/>
</dbReference>
<dbReference type="PANTHER" id="PTHR21197">
    <property type="entry name" value="UDP-GALACTOPYRANOSE MUTASE"/>
    <property type="match status" value="1"/>
</dbReference>
<dbReference type="PRINTS" id="PR00419">
    <property type="entry name" value="ADXRDTASE"/>
</dbReference>
<gene>
    <name evidence="2" type="ORF">CY0110_22237</name>
</gene>
<evidence type="ECO:0000313" key="2">
    <source>
        <dbReference type="EMBL" id="EAZ92862.1"/>
    </source>
</evidence>
<dbReference type="GO" id="GO:0008767">
    <property type="term" value="F:UDP-galactopyranose mutase activity"/>
    <property type="evidence" value="ECO:0007669"/>
    <property type="project" value="TreeGrafter"/>
</dbReference>
<feature type="domain" description="Amine oxidase" evidence="1">
    <location>
        <begin position="28"/>
        <end position="387"/>
    </location>
</feature>
<evidence type="ECO:0000259" key="1">
    <source>
        <dbReference type="Pfam" id="PF01593"/>
    </source>
</evidence>
<dbReference type="InterPro" id="IPR036188">
    <property type="entry name" value="FAD/NAD-bd_sf"/>
</dbReference>
<dbReference type="OrthoDB" id="9769600at2"/>
<dbReference type="EMBL" id="AAXW01000004">
    <property type="protein sequence ID" value="EAZ92862.1"/>
    <property type="molecule type" value="Genomic_DNA"/>
</dbReference>
<sequence>MKVTNTNHSYSRHQHNFPLTVVIGGGPAGLTAAYQLAKHGIKSTILEKGDRVGGISRTETYKDYRFDIGGHRFFTKVPQVQHLWYEVLKDDFIKVPRLSRIYYKGKFFSYPLEPFNAVSNLGILHSLLILYSYFKVKVKPLPVEENFEQWVTNRFGERLYKTFFKSYTEKVWGIPCTQIRADWAAQRIKGLSLKKAVINAVFGSNDTKTLIKEFDYPILGPGMMWERFQEKLNAQGSPVHLNTEVIKVERQGKRITRIIAKRGDETLTLEGDQFINTMPVAALMHRLDPLPPENILKAARSLKYRDFLIVPIVVNEKDLFPDNWIYIHSPEFKVGRIQNFKNWSPAMVPDTNKTCLGMEYFCSQGDNLWEMDNKDLIRLASEEIVNLGLVDDISKVEDGTVIRQKKAYPVYDGEYKQHLEVLQDYVSTFENLQTVGRNGMHRYNNQDHSMLSALLAAENIMGANHDLWTVNTERSYHEDFVTDDKKKTPVSPSIKAKSINSKVVV</sequence>
<dbReference type="NCBIfam" id="NF005548">
    <property type="entry name" value="PRK07208.1-4"/>
    <property type="match status" value="1"/>
</dbReference>
<name>A3IKZ3_9CHRO</name>